<sequence>MKKILFGLLTIILSISGSAFVNTQKKNTNATYYYVMKQDQSTYKRFGTTAPDEDMCYTVGFKNCVIGFSNDKGPTVDPTFLPPTVYTSQMNGYYVED</sequence>
<proteinExistence type="predicted"/>
<evidence type="ECO:0000313" key="3">
    <source>
        <dbReference type="Proteomes" id="UP000248198"/>
    </source>
</evidence>
<evidence type="ECO:0000256" key="1">
    <source>
        <dbReference type="SAM" id="SignalP"/>
    </source>
</evidence>
<evidence type="ECO:0008006" key="4">
    <source>
        <dbReference type="Google" id="ProtNLM"/>
    </source>
</evidence>
<keyword evidence="3" id="KW-1185">Reference proteome</keyword>
<comment type="caution">
    <text evidence="2">The sequence shown here is derived from an EMBL/GenBank/DDBJ whole genome shotgun (WGS) entry which is preliminary data.</text>
</comment>
<dbReference type="Proteomes" id="UP000248198">
    <property type="component" value="Unassembled WGS sequence"/>
</dbReference>
<organism evidence="2 3">
    <name type="scientific">Pedobacter nutrimenti</name>
    <dbReference type="NCBI Taxonomy" id="1241337"/>
    <lineage>
        <taxon>Bacteria</taxon>
        <taxon>Pseudomonadati</taxon>
        <taxon>Bacteroidota</taxon>
        <taxon>Sphingobacteriia</taxon>
        <taxon>Sphingobacteriales</taxon>
        <taxon>Sphingobacteriaceae</taxon>
        <taxon>Pedobacter</taxon>
    </lineage>
</organism>
<protein>
    <recommendedName>
        <fullName evidence="4">GLPGLI family protein</fullName>
    </recommendedName>
</protein>
<accession>A0A318UJC3</accession>
<name>A0A318UJC3_9SPHI</name>
<evidence type="ECO:0000313" key="2">
    <source>
        <dbReference type="EMBL" id="PYF76546.1"/>
    </source>
</evidence>
<gene>
    <name evidence="2" type="ORF">B0O44_10117</name>
</gene>
<dbReference type="EMBL" id="QKLU01000001">
    <property type="protein sequence ID" value="PYF76546.1"/>
    <property type="molecule type" value="Genomic_DNA"/>
</dbReference>
<feature type="chain" id="PRO_5016426345" description="GLPGLI family protein" evidence="1">
    <location>
        <begin position="20"/>
        <end position="97"/>
    </location>
</feature>
<reference evidence="2 3" key="1">
    <citation type="submission" date="2018-06" db="EMBL/GenBank/DDBJ databases">
        <title>Genomic Encyclopedia of Archaeal and Bacterial Type Strains, Phase II (KMG-II): from individual species to whole genera.</title>
        <authorList>
            <person name="Goeker M."/>
        </authorList>
    </citation>
    <scope>NUCLEOTIDE SEQUENCE [LARGE SCALE GENOMIC DNA]</scope>
    <source>
        <strain evidence="2 3">DSM 27372</strain>
    </source>
</reference>
<dbReference type="AlphaFoldDB" id="A0A318UJC3"/>
<keyword evidence="1" id="KW-0732">Signal</keyword>
<feature type="signal peptide" evidence="1">
    <location>
        <begin position="1"/>
        <end position="19"/>
    </location>
</feature>